<keyword evidence="2" id="KW-0808">Transferase</keyword>
<dbReference type="CDD" id="cd04301">
    <property type="entry name" value="NAT_SF"/>
    <property type="match status" value="1"/>
</dbReference>
<dbReference type="InterPro" id="IPR016181">
    <property type="entry name" value="Acyl_CoA_acyltransferase"/>
</dbReference>
<dbReference type="EMBL" id="JBHSLN010000087">
    <property type="protein sequence ID" value="MFC5299357.1"/>
    <property type="molecule type" value="Genomic_DNA"/>
</dbReference>
<comment type="caution">
    <text evidence="2">The sequence shown here is derived from an EMBL/GenBank/DDBJ whole genome shotgun (WGS) entry which is preliminary data.</text>
</comment>
<reference evidence="3" key="1">
    <citation type="journal article" date="2019" name="Int. J. Syst. Evol. Microbiol.">
        <title>The Global Catalogue of Microorganisms (GCM) 10K type strain sequencing project: providing services to taxonomists for standard genome sequencing and annotation.</title>
        <authorList>
            <consortium name="The Broad Institute Genomics Platform"/>
            <consortium name="The Broad Institute Genome Sequencing Center for Infectious Disease"/>
            <person name="Wu L."/>
            <person name="Ma J."/>
        </authorList>
    </citation>
    <scope>NUCLEOTIDE SEQUENCE [LARGE SCALE GENOMIC DNA]</scope>
    <source>
        <strain evidence="3">CGMCC 1.16455</strain>
    </source>
</reference>
<feature type="domain" description="N-acetyltransferase" evidence="1">
    <location>
        <begin position="8"/>
        <end position="162"/>
    </location>
</feature>
<dbReference type="SUPFAM" id="SSF55729">
    <property type="entry name" value="Acyl-CoA N-acyltransferases (Nat)"/>
    <property type="match status" value="1"/>
</dbReference>
<keyword evidence="2" id="KW-0012">Acyltransferase</keyword>
<organism evidence="2 3">
    <name type="scientific">Brachybacterium tyrofermentans</name>
    <dbReference type="NCBI Taxonomy" id="47848"/>
    <lineage>
        <taxon>Bacteria</taxon>
        <taxon>Bacillati</taxon>
        <taxon>Actinomycetota</taxon>
        <taxon>Actinomycetes</taxon>
        <taxon>Micrococcales</taxon>
        <taxon>Dermabacteraceae</taxon>
        <taxon>Brachybacterium</taxon>
    </lineage>
</organism>
<dbReference type="GO" id="GO:0016746">
    <property type="term" value="F:acyltransferase activity"/>
    <property type="evidence" value="ECO:0007669"/>
    <property type="project" value="UniProtKB-KW"/>
</dbReference>
<dbReference type="PANTHER" id="PTHR43451:SF1">
    <property type="entry name" value="ACETYLTRANSFERASE"/>
    <property type="match status" value="1"/>
</dbReference>
<proteinExistence type="predicted"/>
<sequence>MSSSRSQIRIRSYDSADAGETLRIFHDAITVTASADYTPEQIAAWARPNNRDVAGWDRSMLARESYVALISEQLAGFSDVSADGYIDMMFVSPRFARQGVARELLTFLELRARKMSAGRLSSNVSITARPLFESLGFHVVDEQNPVTGGVVMTNFRMLKELSYQA</sequence>
<dbReference type="EC" id="2.3.1.-" evidence="2"/>
<dbReference type="GeneID" id="303297010"/>
<evidence type="ECO:0000313" key="2">
    <source>
        <dbReference type="EMBL" id="MFC5299357.1"/>
    </source>
</evidence>
<keyword evidence="3" id="KW-1185">Reference proteome</keyword>
<accession>A0ABW0FJH5</accession>
<dbReference type="Pfam" id="PF13673">
    <property type="entry name" value="Acetyltransf_10"/>
    <property type="match status" value="1"/>
</dbReference>
<gene>
    <name evidence="2" type="ORF">ACFPK8_17710</name>
</gene>
<dbReference type="InterPro" id="IPR052564">
    <property type="entry name" value="N-acetyltrans/Recomb-assoc"/>
</dbReference>
<dbReference type="PROSITE" id="PS51186">
    <property type="entry name" value="GNAT"/>
    <property type="match status" value="1"/>
</dbReference>
<evidence type="ECO:0000259" key="1">
    <source>
        <dbReference type="PROSITE" id="PS51186"/>
    </source>
</evidence>
<protein>
    <submittedName>
        <fullName evidence="2">GNAT family N-acetyltransferase</fullName>
        <ecNumber evidence="2">2.3.1.-</ecNumber>
    </submittedName>
</protein>
<name>A0ABW0FJH5_9MICO</name>
<dbReference type="RefSeq" id="WP_343923486.1">
    <property type="nucleotide sequence ID" value="NZ_BAAAIR010000033.1"/>
</dbReference>
<dbReference type="PANTHER" id="PTHR43451">
    <property type="entry name" value="ACETYLTRANSFERASE (GNAT) FAMILY PROTEIN"/>
    <property type="match status" value="1"/>
</dbReference>
<evidence type="ECO:0000313" key="3">
    <source>
        <dbReference type="Proteomes" id="UP001595937"/>
    </source>
</evidence>
<dbReference type="Proteomes" id="UP001595937">
    <property type="component" value="Unassembled WGS sequence"/>
</dbReference>
<dbReference type="InterPro" id="IPR000182">
    <property type="entry name" value="GNAT_dom"/>
</dbReference>
<dbReference type="Gene3D" id="3.40.630.30">
    <property type="match status" value="1"/>
</dbReference>